<dbReference type="PANTHER" id="PTHR32089:SF112">
    <property type="entry name" value="LYSOZYME-LIKE PROTEIN-RELATED"/>
    <property type="match status" value="1"/>
</dbReference>
<dbReference type="SMART" id="SM01358">
    <property type="entry name" value="HBM"/>
    <property type="match status" value="1"/>
</dbReference>
<evidence type="ECO:0000256" key="4">
    <source>
        <dbReference type="ARBA" id="ARBA00029447"/>
    </source>
</evidence>
<dbReference type="Proteomes" id="UP000244081">
    <property type="component" value="Unassembled WGS sequence"/>
</dbReference>
<organism evidence="11 12">
    <name type="scientific">Breoghania corrubedonensis</name>
    <dbReference type="NCBI Taxonomy" id="665038"/>
    <lineage>
        <taxon>Bacteria</taxon>
        <taxon>Pseudomonadati</taxon>
        <taxon>Pseudomonadota</taxon>
        <taxon>Alphaproteobacteria</taxon>
        <taxon>Hyphomicrobiales</taxon>
        <taxon>Stappiaceae</taxon>
        <taxon>Breoghania</taxon>
    </lineage>
</organism>
<dbReference type="InterPro" id="IPR032255">
    <property type="entry name" value="HBM"/>
</dbReference>
<proteinExistence type="inferred from homology"/>
<sequence length="668" mass="71454">MRIFRENKFGFLSGLSLKARVFSLVVISVVSLLGVAGVYWWSQSQVAQASADQVAYASLATEVRDMAAAAQRLHDAEQGYLRKPSQEAMTAIFSLEDSVRASGTTIEQMDVAGPYRAHLADVLDTLDGIHGTFERLHEVQTGIGFDPETGLLGELSTRSAKVERRLVKESRFGGGPDYDKLARALIEVSRDEKAFLLNSSDVAEGAFEVSYSRFGRRLKKAKIPQDVHAEISGDMAAYRKAYDSYNMLVGERTKTVELMETLFSLLPPRLDALKAVAAQGRSQAVERLNEVRSSTLILVTVMIGAAIVVATLLGLVIASSITGQLAGFRKVMERLATGENDVDIPDTGGRDEMSAMARTLVVFRDNALERERLSAEQAQDEEARTIRANRIAGLISAFEATVAGVLAGLNSASQDLRGAARAVEEASDNVTDEARRAGESVGVANENVGSAAVATREMASSIGEIAEQAGRSREIARRALSGAEETSSTMATLAQTADRIGQVMHLIRDIADQTNMLALNATIEAARAGEAGRGFAVVAAEVKELATQTSRATEEIATQVNSIQSISSDATGSIADIRQIIDDMYAIAETVAASVEEQSASVDAISHNIDGASARSQEGAHAMGSVGEATEHARRTGRSVEGLSERLAEQVETIRREVEVFLDGVRAA</sequence>
<dbReference type="GO" id="GO:0007165">
    <property type="term" value="P:signal transduction"/>
    <property type="evidence" value="ECO:0007669"/>
    <property type="project" value="UniProtKB-KW"/>
</dbReference>
<keyword evidence="2" id="KW-1003">Cell membrane</keyword>
<dbReference type="Pfam" id="PF00672">
    <property type="entry name" value="HAMP"/>
    <property type="match status" value="1"/>
</dbReference>
<dbReference type="InterPro" id="IPR004089">
    <property type="entry name" value="MCPsignal_dom"/>
</dbReference>
<evidence type="ECO:0000259" key="9">
    <source>
        <dbReference type="PROSITE" id="PS50192"/>
    </source>
</evidence>
<keyword evidence="12" id="KW-1185">Reference proteome</keyword>
<evidence type="ECO:0000313" key="11">
    <source>
        <dbReference type="EMBL" id="PTW59133.1"/>
    </source>
</evidence>
<keyword evidence="2" id="KW-0997">Cell inner membrane</keyword>
<dbReference type="PROSITE" id="PS50192">
    <property type="entry name" value="T_SNARE"/>
    <property type="match status" value="1"/>
</dbReference>
<feature type="region of interest" description="Disordered" evidence="6">
    <location>
        <begin position="617"/>
        <end position="641"/>
    </location>
</feature>
<dbReference type="EMBL" id="QAYG01000008">
    <property type="protein sequence ID" value="PTW59133.1"/>
    <property type="molecule type" value="Genomic_DNA"/>
</dbReference>
<keyword evidence="7" id="KW-0472">Membrane</keyword>
<keyword evidence="7" id="KW-0812">Transmembrane</keyword>
<feature type="domain" description="T-SNARE coiled-coil homology" evidence="9">
    <location>
        <begin position="564"/>
        <end position="626"/>
    </location>
</feature>
<evidence type="ECO:0000256" key="5">
    <source>
        <dbReference type="PROSITE-ProRule" id="PRU00284"/>
    </source>
</evidence>
<feature type="domain" description="Methyl-accepting transducer" evidence="8">
    <location>
        <begin position="412"/>
        <end position="634"/>
    </location>
</feature>
<dbReference type="PANTHER" id="PTHR32089">
    <property type="entry name" value="METHYL-ACCEPTING CHEMOTAXIS PROTEIN MCPB"/>
    <property type="match status" value="1"/>
</dbReference>
<dbReference type="InterPro" id="IPR003660">
    <property type="entry name" value="HAMP_dom"/>
</dbReference>
<comment type="caution">
    <text evidence="11">The sequence shown here is derived from an EMBL/GenBank/DDBJ whole genome shotgun (WGS) entry which is preliminary data.</text>
</comment>
<feature type="domain" description="HAMP" evidence="10">
    <location>
        <begin position="319"/>
        <end position="372"/>
    </location>
</feature>
<dbReference type="SMART" id="SM00304">
    <property type="entry name" value="HAMP"/>
    <property type="match status" value="1"/>
</dbReference>
<evidence type="ECO:0000313" key="12">
    <source>
        <dbReference type="Proteomes" id="UP000244081"/>
    </source>
</evidence>
<dbReference type="Gene3D" id="6.10.340.10">
    <property type="match status" value="1"/>
</dbReference>
<dbReference type="SUPFAM" id="SSF58104">
    <property type="entry name" value="Methyl-accepting chemotaxis protein (MCP) signaling domain"/>
    <property type="match status" value="1"/>
</dbReference>
<evidence type="ECO:0000256" key="3">
    <source>
        <dbReference type="ARBA" id="ARBA00023224"/>
    </source>
</evidence>
<dbReference type="OrthoDB" id="5349256at2"/>
<dbReference type="SMART" id="SM00283">
    <property type="entry name" value="MA"/>
    <property type="match status" value="1"/>
</dbReference>
<dbReference type="PROSITE" id="PS50111">
    <property type="entry name" value="CHEMOTAXIS_TRANSDUC_2"/>
    <property type="match status" value="1"/>
</dbReference>
<gene>
    <name evidence="11" type="ORF">C8N35_108170</name>
</gene>
<dbReference type="RefSeq" id="WP_146177430.1">
    <property type="nucleotide sequence ID" value="NZ_QAYG01000008.1"/>
</dbReference>
<dbReference type="Pfam" id="PF00015">
    <property type="entry name" value="MCPsignal"/>
    <property type="match status" value="1"/>
</dbReference>
<evidence type="ECO:0000259" key="8">
    <source>
        <dbReference type="PROSITE" id="PS50111"/>
    </source>
</evidence>
<keyword evidence="7" id="KW-1133">Transmembrane helix</keyword>
<evidence type="ECO:0000256" key="1">
    <source>
        <dbReference type="ARBA" id="ARBA00004429"/>
    </source>
</evidence>
<protein>
    <submittedName>
        <fullName evidence="11">Methyl-accepting chemotaxis protein</fullName>
    </submittedName>
</protein>
<dbReference type="PROSITE" id="PS50885">
    <property type="entry name" value="HAMP"/>
    <property type="match status" value="1"/>
</dbReference>
<keyword evidence="3 5" id="KW-0807">Transducer</keyword>
<feature type="transmembrane region" description="Helical" evidence="7">
    <location>
        <begin position="296"/>
        <end position="322"/>
    </location>
</feature>
<accession>A0A2T5V5W5</accession>
<dbReference type="InterPro" id="IPR000727">
    <property type="entry name" value="T_SNARE_dom"/>
</dbReference>
<dbReference type="AlphaFoldDB" id="A0A2T5V5W5"/>
<feature type="transmembrane region" description="Helical" evidence="7">
    <location>
        <begin position="21"/>
        <end position="41"/>
    </location>
</feature>
<comment type="subcellular location">
    <subcellularLocation>
        <location evidence="1">Cell inner membrane</location>
        <topology evidence="1">Multi-pass membrane protein</topology>
    </subcellularLocation>
</comment>
<name>A0A2T5V5W5_9HYPH</name>
<dbReference type="GO" id="GO:0005886">
    <property type="term" value="C:plasma membrane"/>
    <property type="evidence" value="ECO:0007669"/>
    <property type="project" value="UniProtKB-SubCell"/>
</dbReference>
<evidence type="ECO:0000259" key="10">
    <source>
        <dbReference type="PROSITE" id="PS50885"/>
    </source>
</evidence>
<evidence type="ECO:0000256" key="7">
    <source>
        <dbReference type="SAM" id="Phobius"/>
    </source>
</evidence>
<evidence type="ECO:0000256" key="2">
    <source>
        <dbReference type="ARBA" id="ARBA00022519"/>
    </source>
</evidence>
<reference evidence="11 12" key="1">
    <citation type="submission" date="2018-04" db="EMBL/GenBank/DDBJ databases">
        <title>Genomic Encyclopedia of Archaeal and Bacterial Type Strains, Phase II (KMG-II): from individual species to whole genera.</title>
        <authorList>
            <person name="Goeker M."/>
        </authorList>
    </citation>
    <scope>NUCLEOTIDE SEQUENCE [LARGE SCALE GENOMIC DNA]</scope>
    <source>
        <strain evidence="11 12">DSM 23382</strain>
    </source>
</reference>
<comment type="similarity">
    <text evidence="4">Belongs to the methyl-accepting chemotaxis (MCP) protein family.</text>
</comment>
<evidence type="ECO:0000256" key="6">
    <source>
        <dbReference type="SAM" id="MobiDB-lite"/>
    </source>
</evidence>
<dbReference type="Gene3D" id="1.10.287.950">
    <property type="entry name" value="Methyl-accepting chemotaxis protein"/>
    <property type="match status" value="1"/>
</dbReference>